<feature type="domain" description="Pex N-terminal" evidence="17">
    <location>
        <begin position="29"/>
        <end position="254"/>
    </location>
</feature>
<comment type="function">
    <text evidence="15">Component of a retrotranslocation channel required for peroxisome organization by mediating export of the PEX5 receptor from peroxisomes to the cytosol, thereby promoting PEX5 recycling.</text>
</comment>
<evidence type="ECO:0000313" key="20">
    <source>
        <dbReference type="Proteomes" id="UP001642540"/>
    </source>
</evidence>
<dbReference type="Pfam" id="PF13923">
    <property type="entry name" value="zf-C3HC4_2"/>
    <property type="match status" value="1"/>
</dbReference>
<keyword evidence="7" id="KW-0479">Metal-binding</keyword>
<reference evidence="19 20" key="1">
    <citation type="submission" date="2024-08" db="EMBL/GenBank/DDBJ databases">
        <authorList>
            <person name="Cucini C."/>
            <person name="Frati F."/>
        </authorList>
    </citation>
    <scope>NUCLEOTIDE SEQUENCE [LARGE SCALE GENOMIC DNA]</scope>
</reference>
<evidence type="ECO:0000256" key="7">
    <source>
        <dbReference type="ARBA" id="ARBA00022723"/>
    </source>
</evidence>
<evidence type="ECO:0000256" key="3">
    <source>
        <dbReference type="ARBA" id="ARBA00008704"/>
    </source>
</evidence>
<keyword evidence="9" id="KW-0862">Zinc</keyword>
<dbReference type="EMBL" id="CAXLJM020000026">
    <property type="protein sequence ID" value="CAL8094143.1"/>
    <property type="molecule type" value="Genomic_DNA"/>
</dbReference>
<evidence type="ECO:0000259" key="18">
    <source>
        <dbReference type="Pfam" id="PF13923"/>
    </source>
</evidence>
<dbReference type="CDD" id="cd16451">
    <property type="entry name" value="mRING_PEX12"/>
    <property type="match status" value="1"/>
</dbReference>
<evidence type="ECO:0000256" key="11">
    <source>
        <dbReference type="ARBA" id="ARBA00022989"/>
    </source>
</evidence>
<evidence type="ECO:0000256" key="14">
    <source>
        <dbReference type="ARBA" id="ARBA00029692"/>
    </source>
</evidence>
<evidence type="ECO:0000256" key="16">
    <source>
        <dbReference type="SAM" id="Phobius"/>
    </source>
</evidence>
<evidence type="ECO:0000256" key="8">
    <source>
        <dbReference type="ARBA" id="ARBA00022771"/>
    </source>
</evidence>
<comment type="similarity">
    <text evidence="3 15">Belongs to the pex2/pex10/pex12 family.</text>
</comment>
<dbReference type="PIRSF" id="PIRSF038074">
    <property type="entry name" value="Peroxisome_assembly_p12"/>
    <property type="match status" value="1"/>
</dbReference>
<evidence type="ECO:0000256" key="9">
    <source>
        <dbReference type="ARBA" id="ARBA00022833"/>
    </source>
</evidence>
<proteinExistence type="inferred from homology"/>
<keyword evidence="6 16" id="KW-0812">Transmembrane</keyword>
<evidence type="ECO:0000313" key="19">
    <source>
        <dbReference type="EMBL" id="CAL8094143.1"/>
    </source>
</evidence>
<name>A0ABP1Q912_9HEXA</name>
<keyword evidence="11 16" id="KW-1133">Transmembrane helix</keyword>
<dbReference type="InterPro" id="IPR006845">
    <property type="entry name" value="Pex_N"/>
</dbReference>
<evidence type="ECO:0000256" key="13">
    <source>
        <dbReference type="ARBA" id="ARBA00023140"/>
    </source>
</evidence>
<keyword evidence="8" id="KW-0863">Zinc-finger</keyword>
<evidence type="ECO:0000259" key="17">
    <source>
        <dbReference type="Pfam" id="PF04757"/>
    </source>
</evidence>
<gene>
    <name evidence="19" type="ORF">ODALV1_LOCUS8707</name>
</gene>
<sequence length="349" mass="39888">MTAASSAHLTGTADSTKPSVFEILSHEGFANALKPAAFHIIKVIVERNPGGKYAFAYHYFDELYLMFDAVVQWHYILTRGATLSETFYGLERKLTTPKQKLTRLRLSYIASVLLPYISSKLERLYKDHLEEVITESQTSQPTQKKTTVTSKFLALYPYLKALVGAVNLYYLLSFTFGYTEHHSATFRLLGMSLGYMSQDRYKFMEAKNAELWMAANWKNPIMVPQLMMRGLGESVLYAVEMGTFFIQFLEWWYNDDRKARVALASVPVPPAPHKAHGRKTEVQSFVNLRPEDMDKCPICRKQFKNPTAISVSGVVYCYGCILPYLRKESMCPLTKLACNSNHLIRIYQS</sequence>
<dbReference type="SUPFAM" id="SSF57850">
    <property type="entry name" value="RING/U-box"/>
    <property type="match status" value="1"/>
</dbReference>
<accession>A0ABP1Q912</accession>
<evidence type="ECO:0000256" key="5">
    <source>
        <dbReference type="ARBA" id="ARBA00022448"/>
    </source>
</evidence>
<feature type="domain" description="RING-type" evidence="18">
    <location>
        <begin position="295"/>
        <end position="333"/>
    </location>
</feature>
<keyword evidence="10" id="KW-0653">Protein transport</keyword>
<dbReference type="PANTHER" id="PTHR12888:SF0">
    <property type="entry name" value="PEROXISOME ASSEMBLY PROTEIN 12"/>
    <property type="match status" value="1"/>
</dbReference>
<dbReference type="Proteomes" id="UP001642540">
    <property type="component" value="Unassembled WGS sequence"/>
</dbReference>
<feature type="transmembrane region" description="Helical" evidence="16">
    <location>
        <begin position="153"/>
        <end position="172"/>
    </location>
</feature>
<dbReference type="PANTHER" id="PTHR12888">
    <property type="entry name" value="PEROXISOME ASSEMBLY PROTEIN 12 PEROXIN-12"/>
    <property type="match status" value="1"/>
</dbReference>
<keyword evidence="5" id="KW-0813">Transport</keyword>
<dbReference type="Pfam" id="PF04757">
    <property type="entry name" value="Pex2_Pex12"/>
    <property type="match status" value="1"/>
</dbReference>
<comment type="subcellular location">
    <subcellularLocation>
        <location evidence="1">Peroxisome membrane</location>
        <topology evidence="1">Multi-pass membrane protein</topology>
    </subcellularLocation>
</comment>
<evidence type="ECO:0000256" key="6">
    <source>
        <dbReference type="ARBA" id="ARBA00022692"/>
    </source>
</evidence>
<dbReference type="InterPro" id="IPR001841">
    <property type="entry name" value="Znf_RING"/>
</dbReference>
<evidence type="ECO:0000256" key="10">
    <source>
        <dbReference type="ARBA" id="ARBA00022927"/>
    </source>
</evidence>
<organism evidence="19 20">
    <name type="scientific">Orchesella dallaii</name>
    <dbReference type="NCBI Taxonomy" id="48710"/>
    <lineage>
        <taxon>Eukaryota</taxon>
        <taxon>Metazoa</taxon>
        <taxon>Ecdysozoa</taxon>
        <taxon>Arthropoda</taxon>
        <taxon>Hexapoda</taxon>
        <taxon>Collembola</taxon>
        <taxon>Entomobryomorpha</taxon>
        <taxon>Entomobryoidea</taxon>
        <taxon>Orchesellidae</taxon>
        <taxon>Orchesellinae</taxon>
        <taxon>Orchesella</taxon>
    </lineage>
</organism>
<dbReference type="Gene3D" id="3.30.40.10">
    <property type="entry name" value="Zinc/RING finger domain, C3HC4 (zinc finger)"/>
    <property type="match status" value="1"/>
</dbReference>
<evidence type="ECO:0000256" key="12">
    <source>
        <dbReference type="ARBA" id="ARBA00023136"/>
    </source>
</evidence>
<dbReference type="InterPro" id="IPR013083">
    <property type="entry name" value="Znf_RING/FYVE/PHD"/>
</dbReference>
<evidence type="ECO:0000256" key="15">
    <source>
        <dbReference type="PIRNR" id="PIRNR038074"/>
    </source>
</evidence>
<protein>
    <recommendedName>
        <fullName evidence="4 15">Peroxisome assembly protein 12</fullName>
    </recommendedName>
    <alternativeName>
        <fullName evidence="14 15">Peroxin-12</fullName>
    </alternativeName>
</protein>
<keyword evidence="20" id="KW-1185">Reference proteome</keyword>
<comment type="pathway">
    <text evidence="2">Protein modification; protein ubiquitination.</text>
</comment>
<keyword evidence="12 15" id="KW-0472">Membrane</keyword>
<evidence type="ECO:0000256" key="2">
    <source>
        <dbReference type="ARBA" id="ARBA00004906"/>
    </source>
</evidence>
<evidence type="ECO:0000256" key="1">
    <source>
        <dbReference type="ARBA" id="ARBA00004585"/>
    </source>
</evidence>
<evidence type="ECO:0000256" key="4">
    <source>
        <dbReference type="ARBA" id="ARBA00018980"/>
    </source>
</evidence>
<dbReference type="InterPro" id="IPR017375">
    <property type="entry name" value="PEX12"/>
</dbReference>
<comment type="caution">
    <text evidence="19">The sequence shown here is derived from an EMBL/GenBank/DDBJ whole genome shotgun (WGS) entry which is preliminary data.</text>
</comment>
<keyword evidence="13 15" id="KW-0576">Peroxisome</keyword>